<dbReference type="GO" id="GO:0140663">
    <property type="term" value="F:ATP-dependent FeS chaperone activity"/>
    <property type="evidence" value="ECO:0007669"/>
    <property type="project" value="InterPro"/>
</dbReference>
<dbReference type="InterPro" id="IPR038492">
    <property type="entry name" value="GBBH-like_N_sf"/>
</dbReference>
<evidence type="ECO:0000259" key="8">
    <source>
        <dbReference type="Pfam" id="PF01883"/>
    </source>
</evidence>
<evidence type="ECO:0000259" key="9">
    <source>
        <dbReference type="Pfam" id="PF06155"/>
    </source>
</evidence>
<dbReference type="InterPro" id="IPR000808">
    <property type="entry name" value="Mrp-like_CS"/>
</dbReference>
<evidence type="ECO:0000256" key="6">
    <source>
        <dbReference type="ARBA" id="ARBA00024036"/>
    </source>
</evidence>
<dbReference type="CDD" id="cd02037">
    <property type="entry name" value="Mrp_NBP35"/>
    <property type="match status" value="1"/>
</dbReference>
<keyword evidence="3" id="KW-0067">ATP-binding</keyword>
<dbReference type="GO" id="GO:0016226">
    <property type="term" value="P:iron-sulfur cluster assembly"/>
    <property type="evidence" value="ECO:0007669"/>
    <property type="project" value="InterPro"/>
</dbReference>
<evidence type="ECO:0000256" key="1">
    <source>
        <dbReference type="ARBA" id="ARBA00022723"/>
    </source>
</evidence>
<name>A0A835Z7N1_9STRA</name>
<dbReference type="AlphaFoldDB" id="A0A835Z7N1"/>
<proteinExistence type="inferred from homology"/>
<evidence type="ECO:0000313" key="11">
    <source>
        <dbReference type="Proteomes" id="UP000664859"/>
    </source>
</evidence>
<keyword evidence="4" id="KW-0408">Iron</keyword>
<accession>A0A835Z7N1</accession>
<evidence type="ECO:0000256" key="2">
    <source>
        <dbReference type="ARBA" id="ARBA00022741"/>
    </source>
</evidence>
<gene>
    <name evidence="10" type="ORF">JKP88DRAFT_262248</name>
</gene>
<reference evidence="10" key="1">
    <citation type="submission" date="2021-02" db="EMBL/GenBank/DDBJ databases">
        <title>First Annotated Genome of the Yellow-green Alga Tribonema minus.</title>
        <authorList>
            <person name="Mahan K.M."/>
        </authorList>
    </citation>
    <scope>NUCLEOTIDE SEQUENCE</scope>
    <source>
        <strain evidence="10">UTEX B ZZ1240</strain>
    </source>
</reference>
<dbReference type="Gene3D" id="3.30.300.130">
    <property type="entry name" value="Fe-S cluster assembly (FSCA)"/>
    <property type="match status" value="1"/>
</dbReference>
<evidence type="ECO:0000256" key="5">
    <source>
        <dbReference type="ARBA" id="ARBA00023014"/>
    </source>
</evidence>
<comment type="similarity">
    <text evidence="6">Belongs to the Mrp/NBP35 ATP-binding proteins family.</text>
</comment>
<dbReference type="Proteomes" id="UP000664859">
    <property type="component" value="Unassembled WGS sequence"/>
</dbReference>
<dbReference type="OrthoDB" id="1741334at2759"/>
<dbReference type="GO" id="GO:0005524">
    <property type="term" value="F:ATP binding"/>
    <property type="evidence" value="ECO:0007669"/>
    <property type="project" value="UniProtKB-KW"/>
</dbReference>
<dbReference type="SUPFAM" id="SSF117916">
    <property type="entry name" value="Fe-S cluster assembly (FSCA) domain-like"/>
    <property type="match status" value="1"/>
</dbReference>
<dbReference type="GO" id="GO:0051539">
    <property type="term" value="F:4 iron, 4 sulfur cluster binding"/>
    <property type="evidence" value="ECO:0007669"/>
    <property type="project" value="TreeGrafter"/>
</dbReference>
<dbReference type="InterPro" id="IPR010376">
    <property type="entry name" value="GBBH-like_N"/>
</dbReference>
<dbReference type="GO" id="GO:0046872">
    <property type="term" value="F:metal ion binding"/>
    <property type="evidence" value="ECO:0007669"/>
    <property type="project" value="UniProtKB-KW"/>
</dbReference>
<feature type="domain" description="MIP18 family-like" evidence="8">
    <location>
        <begin position="80"/>
        <end position="153"/>
    </location>
</feature>
<keyword evidence="5" id="KW-0411">Iron-sulfur</keyword>
<dbReference type="PANTHER" id="PTHR42961">
    <property type="entry name" value="IRON-SULFUR PROTEIN NUBPL"/>
    <property type="match status" value="1"/>
</dbReference>
<dbReference type="InterPro" id="IPR027417">
    <property type="entry name" value="P-loop_NTPase"/>
</dbReference>
<dbReference type="HAMAP" id="MF_02040">
    <property type="entry name" value="Mrp_NBP35"/>
    <property type="match status" value="1"/>
</dbReference>
<feature type="domain" description="Gamma-butyrobetaine hydroxylase-like N-terminal" evidence="9">
    <location>
        <begin position="485"/>
        <end position="548"/>
    </location>
</feature>
<dbReference type="InterPro" id="IPR033756">
    <property type="entry name" value="YlxH/NBP35"/>
</dbReference>
<dbReference type="Gene3D" id="3.40.50.300">
    <property type="entry name" value="P-loop containing nucleotide triphosphate hydrolases"/>
    <property type="match status" value="1"/>
</dbReference>
<keyword evidence="1" id="KW-0479">Metal-binding</keyword>
<dbReference type="Pfam" id="PF06155">
    <property type="entry name" value="GBBH-like_N"/>
    <property type="match status" value="1"/>
</dbReference>
<comment type="caution">
    <text evidence="10">The sequence shown here is derived from an EMBL/GenBank/DDBJ whole genome shotgun (WGS) entry which is preliminary data.</text>
</comment>
<dbReference type="SUPFAM" id="SSF52540">
    <property type="entry name" value="P-loop containing nucleoside triphosphate hydrolases"/>
    <property type="match status" value="1"/>
</dbReference>
<dbReference type="Pfam" id="PF01883">
    <property type="entry name" value="FeS_assembly_P"/>
    <property type="match status" value="1"/>
</dbReference>
<dbReference type="EMBL" id="JAFCMP010000068">
    <property type="protein sequence ID" value="KAG5188520.1"/>
    <property type="molecule type" value="Genomic_DNA"/>
</dbReference>
<dbReference type="InterPro" id="IPR044304">
    <property type="entry name" value="NUBPL-like"/>
</dbReference>
<dbReference type="InterPro" id="IPR002744">
    <property type="entry name" value="MIP18-like"/>
</dbReference>
<evidence type="ECO:0000256" key="3">
    <source>
        <dbReference type="ARBA" id="ARBA00022840"/>
    </source>
</evidence>
<dbReference type="Gene3D" id="3.30.2020.30">
    <property type="match status" value="1"/>
</dbReference>
<evidence type="ECO:0000256" key="4">
    <source>
        <dbReference type="ARBA" id="ARBA00023004"/>
    </source>
</evidence>
<dbReference type="InterPro" id="IPR019591">
    <property type="entry name" value="Mrp/NBP35_ATP-bd"/>
</dbReference>
<evidence type="ECO:0000313" key="10">
    <source>
        <dbReference type="EMBL" id="KAG5188520.1"/>
    </source>
</evidence>
<dbReference type="PROSITE" id="PS01215">
    <property type="entry name" value="MRP"/>
    <property type="match status" value="1"/>
</dbReference>
<keyword evidence="2" id="KW-0547">Nucleotide-binding</keyword>
<organism evidence="10 11">
    <name type="scientific">Tribonema minus</name>
    <dbReference type="NCBI Taxonomy" id="303371"/>
    <lineage>
        <taxon>Eukaryota</taxon>
        <taxon>Sar</taxon>
        <taxon>Stramenopiles</taxon>
        <taxon>Ochrophyta</taxon>
        <taxon>PX clade</taxon>
        <taxon>Xanthophyceae</taxon>
        <taxon>Tribonematales</taxon>
        <taxon>Tribonemataceae</taxon>
        <taxon>Tribonema</taxon>
    </lineage>
</organism>
<evidence type="ECO:0000256" key="7">
    <source>
        <dbReference type="SAM" id="SignalP"/>
    </source>
</evidence>
<dbReference type="FunFam" id="3.30.300.130:FF:000008">
    <property type="entry name" value="Fe-S cluster assembly factor HCF101, chloroplastic"/>
    <property type="match status" value="1"/>
</dbReference>
<sequence length="573" mass="60665">MQPLLLPALVAAASLGSLQAFLQAPLAAAPAHKSVVASHARPLRDHVSQRHHHKALRRAARWSQLRASESSGSEGAKLRREQVLDALKVIIDPDLGQDIVTLGFIKELAIDAAGAVSFCVELTTPACPVKELFKTQCQTAVEALPWVASTAVTMTAQPVSENKQLPTGLSRVQNIIAVSSCKGGVGKSTTAVNLAFALQSSGARVGILDADIYGPSLPTMVRPDKDVVEFVGNEIKPLEARGVKLMSYGYVNEGAAIMRGPMVVQLLQQFVTLTSWGDLDYLLIDMPPGTGDIQLTLCQNLNITAAVIVTTPQRLSFADVVKGIDMFDAVNIPSIAVVENMAYYNEVDVDALADAAARLVGSSGAMPADAEQLQALVRSAAAAATTQRQVFGRGHSKRLADMWGMTNVVRMPLHADVAAAGDAGVPFVVAHADGEHAALYRELAESVVREVAKIRYGRAARPHVAYDEARHLITIDAGAAAAAAATVEPAALRRACRCAACVEELTGRPLLDPASVPAGVRPLGFAPIGNYAVSVDWSDGHKSLYPYASFVEGYQGRRRRLAEATAELEVAAA</sequence>
<keyword evidence="11" id="KW-1185">Reference proteome</keyword>
<dbReference type="Pfam" id="PF10609">
    <property type="entry name" value="ParA"/>
    <property type="match status" value="1"/>
</dbReference>
<feature type="chain" id="PRO_5032311102" evidence="7">
    <location>
        <begin position="21"/>
        <end position="573"/>
    </location>
</feature>
<dbReference type="PANTHER" id="PTHR42961:SF2">
    <property type="entry name" value="IRON-SULFUR PROTEIN NUBPL"/>
    <property type="match status" value="1"/>
</dbReference>
<dbReference type="InterPro" id="IPR034904">
    <property type="entry name" value="FSCA_dom_sf"/>
</dbReference>
<keyword evidence="7" id="KW-0732">Signal</keyword>
<feature type="signal peptide" evidence="7">
    <location>
        <begin position="1"/>
        <end position="20"/>
    </location>
</feature>
<protein>
    <submittedName>
        <fullName evidence="10">HIGH-chlorophyll-fluorescence 101</fullName>
    </submittedName>
</protein>